<evidence type="ECO:0000313" key="2">
    <source>
        <dbReference type="EMBL" id="MDO6414738.1"/>
    </source>
</evidence>
<dbReference type="SMART" id="SM00065">
    <property type="entry name" value="GAF"/>
    <property type="match status" value="1"/>
</dbReference>
<accession>A0ABT8Y8T2</accession>
<dbReference type="PANTHER" id="PTHR43102">
    <property type="entry name" value="SLR1143 PROTEIN"/>
    <property type="match status" value="1"/>
</dbReference>
<reference evidence="2" key="1">
    <citation type="submission" date="2023-07" db="EMBL/GenBank/DDBJ databases">
        <authorList>
            <person name="Kim M."/>
        </authorList>
    </citation>
    <scope>NUCLEOTIDE SEQUENCE</scope>
    <source>
        <strain evidence="2">BIUV-7</strain>
    </source>
</reference>
<dbReference type="PANTHER" id="PTHR43102:SF2">
    <property type="entry name" value="GAF DOMAIN-CONTAINING PROTEIN"/>
    <property type="match status" value="1"/>
</dbReference>
<dbReference type="Pfam" id="PF01590">
    <property type="entry name" value="GAF"/>
    <property type="match status" value="1"/>
</dbReference>
<gene>
    <name evidence="2" type="ORF">Q4F19_10145</name>
</gene>
<organism evidence="2 3">
    <name type="scientific">Sphingomonas natans</name>
    <dbReference type="NCBI Taxonomy" id="3063330"/>
    <lineage>
        <taxon>Bacteria</taxon>
        <taxon>Pseudomonadati</taxon>
        <taxon>Pseudomonadota</taxon>
        <taxon>Alphaproteobacteria</taxon>
        <taxon>Sphingomonadales</taxon>
        <taxon>Sphingomonadaceae</taxon>
        <taxon>Sphingomonas</taxon>
    </lineage>
</organism>
<dbReference type="Gene3D" id="3.30.450.40">
    <property type="match status" value="1"/>
</dbReference>
<name>A0ABT8Y8T2_9SPHN</name>
<dbReference type="SUPFAM" id="SSF55781">
    <property type="entry name" value="GAF domain-like"/>
    <property type="match status" value="1"/>
</dbReference>
<dbReference type="EMBL" id="JAUOTP010000004">
    <property type="protein sequence ID" value="MDO6414738.1"/>
    <property type="molecule type" value="Genomic_DNA"/>
</dbReference>
<protein>
    <submittedName>
        <fullName evidence="2">GAF domain-containing protein</fullName>
    </submittedName>
</protein>
<dbReference type="InterPro" id="IPR003018">
    <property type="entry name" value="GAF"/>
</dbReference>
<dbReference type="RefSeq" id="WP_303542193.1">
    <property type="nucleotide sequence ID" value="NZ_JAUOTP010000004.1"/>
</dbReference>
<dbReference type="InterPro" id="IPR029016">
    <property type="entry name" value="GAF-like_dom_sf"/>
</dbReference>
<comment type="caution">
    <text evidence="2">The sequence shown here is derived from an EMBL/GenBank/DDBJ whole genome shotgun (WGS) entry which is preliminary data.</text>
</comment>
<dbReference type="Proteomes" id="UP001169764">
    <property type="component" value="Unassembled WGS sequence"/>
</dbReference>
<feature type="domain" description="GAF" evidence="1">
    <location>
        <begin position="32"/>
        <end position="165"/>
    </location>
</feature>
<evidence type="ECO:0000313" key="3">
    <source>
        <dbReference type="Proteomes" id="UP001169764"/>
    </source>
</evidence>
<sequence>MAAAANREPLSPPAFEAERQRAVDSSGLLRGWAASDLQRIVERAAKIFKAPIAAISIIDQQRQWFAAGQGFGTDETPRSQSFCAHAIHRPGEPMVVTDAAKDPRFSDNPLVTDNPGIRFYAGVPLVDRMGYALGALCIVDTKPRDEPENLIELTLLAHEAERALKR</sequence>
<evidence type="ECO:0000259" key="1">
    <source>
        <dbReference type="SMART" id="SM00065"/>
    </source>
</evidence>
<proteinExistence type="predicted"/>
<keyword evidence="3" id="KW-1185">Reference proteome</keyword>